<accession>A0AAE0YFZ3</accession>
<evidence type="ECO:0000313" key="1">
    <source>
        <dbReference type="EMBL" id="KAK3744248.1"/>
    </source>
</evidence>
<name>A0AAE0YFZ3_9GAST</name>
<sequence length="267" mass="29691">MFGFTSCRTRCCSVKQGFDHKRQKPSLGFKMALSTLLALFALISYATSSLPPCGPSGRQCIKGRSECVGDNCECINPPYVWGDPYFMCYRKGEVAAECRNDPSLTTFNNETTNFPFPCRYLMTHIKQELKGRRRKVLGECEIKVHAFNKRGLGKVFTHGVDVAVKIKYSGTGTVIQRSVRKYGTASDGVNNFVVSSPDGPWTPPVMILYQDPPNKIELKCEENSDNNQLVLEFAACGIRITLVPYDIEDRIDQAQIPGLSVAVNCAH</sequence>
<protein>
    <submittedName>
        <fullName evidence="1">Uncharacterized protein</fullName>
    </submittedName>
</protein>
<reference evidence="1" key="1">
    <citation type="journal article" date="2023" name="G3 (Bethesda)">
        <title>A reference genome for the long-term kleptoplast-retaining sea slug Elysia crispata morphotype clarki.</title>
        <authorList>
            <person name="Eastman K.E."/>
            <person name="Pendleton A.L."/>
            <person name="Shaikh M.A."/>
            <person name="Suttiyut T."/>
            <person name="Ogas R."/>
            <person name="Tomko P."/>
            <person name="Gavelis G."/>
            <person name="Widhalm J.R."/>
            <person name="Wisecaver J.H."/>
        </authorList>
    </citation>
    <scope>NUCLEOTIDE SEQUENCE</scope>
    <source>
        <strain evidence="1">ECLA1</strain>
    </source>
</reference>
<organism evidence="1 2">
    <name type="scientific">Elysia crispata</name>
    <name type="common">lettuce slug</name>
    <dbReference type="NCBI Taxonomy" id="231223"/>
    <lineage>
        <taxon>Eukaryota</taxon>
        <taxon>Metazoa</taxon>
        <taxon>Spiralia</taxon>
        <taxon>Lophotrochozoa</taxon>
        <taxon>Mollusca</taxon>
        <taxon>Gastropoda</taxon>
        <taxon>Heterobranchia</taxon>
        <taxon>Euthyneura</taxon>
        <taxon>Panpulmonata</taxon>
        <taxon>Sacoglossa</taxon>
        <taxon>Placobranchoidea</taxon>
        <taxon>Plakobranchidae</taxon>
        <taxon>Elysia</taxon>
    </lineage>
</organism>
<comment type="caution">
    <text evidence="1">The sequence shown here is derived from an EMBL/GenBank/DDBJ whole genome shotgun (WGS) entry which is preliminary data.</text>
</comment>
<feature type="non-terminal residue" evidence="1">
    <location>
        <position position="1"/>
    </location>
</feature>
<proteinExistence type="predicted"/>
<keyword evidence="2" id="KW-1185">Reference proteome</keyword>
<dbReference type="Proteomes" id="UP001283361">
    <property type="component" value="Unassembled WGS sequence"/>
</dbReference>
<dbReference type="AlphaFoldDB" id="A0AAE0YFZ3"/>
<dbReference type="EMBL" id="JAWDGP010006268">
    <property type="protein sequence ID" value="KAK3744248.1"/>
    <property type="molecule type" value="Genomic_DNA"/>
</dbReference>
<evidence type="ECO:0000313" key="2">
    <source>
        <dbReference type="Proteomes" id="UP001283361"/>
    </source>
</evidence>
<gene>
    <name evidence="1" type="ORF">RRG08_020508</name>
</gene>